<proteinExistence type="predicted"/>
<dbReference type="EMBL" id="MN740928">
    <property type="protein sequence ID" value="QHU18354.1"/>
    <property type="molecule type" value="Genomic_DNA"/>
</dbReference>
<sequence>MSYLNAFGGNKAFAQSGGGYFYILDANLPSKLQTWGSPTLPSGSGGAWSVGSFAPALNNTTSLPGNISSLFGSGRLVRDMGKTLVSAGRSFRKIKGILPVASNATPDFGVPESDAGPPAGAVNSVDQGYLTFYVEMGRNGMNMANIPQLVRFM</sequence>
<dbReference type="AlphaFoldDB" id="A0A6C0KPQ2"/>
<organism evidence="1">
    <name type="scientific">viral metagenome</name>
    <dbReference type="NCBI Taxonomy" id="1070528"/>
    <lineage>
        <taxon>unclassified sequences</taxon>
        <taxon>metagenomes</taxon>
        <taxon>organismal metagenomes</taxon>
    </lineage>
</organism>
<evidence type="ECO:0000313" key="1">
    <source>
        <dbReference type="EMBL" id="QHU18354.1"/>
    </source>
</evidence>
<reference evidence="1" key="1">
    <citation type="journal article" date="2020" name="Nature">
        <title>Giant virus diversity and host interactions through global metagenomics.</title>
        <authorList>
            <person name="Schulz F."/>
            <person name="Roux S."/>
            <person name="Paez-Espino D."/>
            <person name="Jungbluth S."/>
            <person name="Walsh D.A."/>
            <person name="Denef V.J."/>
            <person name="McMahon K.D."/>
            <person name="Konstantinidis K.T."/>
            <person name="Eloe-Fadrosh E.A."/>
            <person name="Kyrpides N.C."/>
            <person name="Woyke T."/>
        </authorList>
    </citation>
    <scope>NUCLEOTIDE SEQUENCE</scope>
    <source>
        <strain evidence="1">GVMAG-S-3300013006-138</strain>
    </source>
</reference>
<protein>
    <submittedName>
        <fullName evidence="1">Uncharacterized protein</fullName>
    </submittedName>
</protein>
<accession>A0A6C0KPQ2</accession>
<name>A0A6C0KPQ2_9ZZZZ</name>